<evidence type="ECO:0000256" key="6">
    <source>
        <dbReference type="ARBA" id="ARBA00023002"/>
    </source>
</evidence>
<keyword evidence="5" id="KW-0274">FAD</keyword>
<dbReference type="Pfam" id="PF02219">
    <property type="entry name" value="MTHFR"/>
    <property type="match status" value="1"/>
</dbReference>
<protein>
    <recommendedName>
        <fullName evidence="7">Methylene-tetrahydrofolate reductase C-terminal-like domain-containing protein</fullName>
    </recommendedName>
</protein>
<feature type="domain" description="Methylene-tetrahydrofolate reductase C-terminal-like" evidence="7">
    <location>
        <begin position="1"/>
        <end position="48"/>
    </location>
</feature>
<evidence type="ECO:0000256" key="4">
    <source>
        <dbReference type="ARBA" id="ARBA00022630"/>
    </source>
</evidence>
<evidence type="ECO:0000256" key="1">
    <source>
        <dbReference type="ARBA" id="ARBA00001974"/>
    </source>
</evidence>
<dbReference type="GO" id="GO:0004489">
    <property type="term" value="F:methylenetetrahydrofolate reductase [NAD(P)H] activity"/>
    <property type="evidence" value="ECO:0007669"/>
    <property type="project" value="InterPro"/>
</dbReference>
<proteinExistence type="inferred from homology"/>
<dbReference type="PANTHER" id="PTHR45754:SF3">
    <property type="entry name" value="METHYLENETETRAHYDROFOLATE REDUCTASE (NADPH)"/>
    <property type="match status" value="1"/>
</dbReference>
<dbReference type="SUPFAM" id="SSF51730">
    <property type="entry name" value="FAD-linked oxidoreductase"/>
    <property type="match status" value="1"/>
</dbReference>
<evidence type="ECO:0000259" key="7">
    <source>
        <dbReference type="Pfam" id="PF12225"/>
    </source>
</evidence>
<comment type="similarity">
    <text evidence="3">Belongs to the methylenetetrahydrofolate reductase family.</text>
</comment>
<keyword evidence="4" id="KW-0285">Flavoprotein</keyword>
<dbReference type="CDD" id="cd00537">
    <property type="entry name" value="MTHFR"/>
    <property type="match status" value="1"/>
</dbReference>
<accession>X0ZEQ4</accession>
<comment type="cofactor">
    <cofactor evidence="1">
        <name>FAD</name>
        <dbReference type="ChEBI" id="CHEBI:57692"/>
    </cofactor>
</comment>
<dbReference type="Pfam" id="PF12225">
    <property type="entry name" value="DUF5981"/>
    <property type="match status" value="1"/>
</dbReference>
<gene>
    <name evidence="8" type="ORF">S01H4_16752</name>
</gene>
<keyword evidence="6" id="KW-0560">Oxidoreductase</keyword>
<dbReference type="GO" id="GO:0071949">
    <property type="term" value="F:FAD binding"/>
    <property type="evidence" value="ECO:0007669"/>
    <property type="project" value="TreeGrafter"/>
</dbReference>
<dbReference type="GO" id="GO:0009086">
    <property type="term" value="P:methionine biosynthetic process"/>
    <property type="evidence" value="ECO:0007669"/>
    <property type="project" value="TreeGrafter"/>
</dbReference>
<evidence type="ECO:0000256" key="5">
    <source>
        <dbReference type="ARBA" id="ARBA00022827"/>
    </source>
</evidence>
<dbReference type="GO" id="GO:0005829">
    <property type="term" value="C:cytosol"/>
    <property type="evidence" value="ECO:0007669"/>
    <property type="project" value="TreeGrafter"/>
</dbReference>
<dbReference type="InterPro" id="IPR003171">
    <property type="entry name" value="Mehydrof_redctse-like"/>
</dbReference>
<dbReference type="InterPro" id="IPR029041">
    <property type="entry name" value="FAD-linked_oxidoreductase-like"/>
</dbReference>
<sequence>MRNGLCGGATPDHCEVDASRPCTWYVIYDRAEKLGRLDTLLEINAPIDGSRTGHEQWLDMIRVWRKRGEGPHPVDFLFKRDKFKREWNAYFYALRQPDWWQGDSVYHPPAYAEPISLLEATLRTGAFVTTAEIAPPLDASREGIYKKASMLRPYVSAANFTDNASATVRMSSIASSKICLDAGLEPVMQIQARDRSRIVVESDAVGAAGMDIRNILCLSGDHHRFGLSPIAKPDQFDLDAIQMLWVLRRIRDEGKYLDGRKLKTRPQWFLGTAASPFGAPPRFEAIRAEKKINAGAQFIQTQPIFDYDRFTDWLEALDKRNLLDWVYILAGLVPLKSARAAHFMDEEVPGVVLTPEIIKRMDNAGDKAAMQQEGVAIALELIERIKNTPGLSGMHIMAVHWESIVPRLVEEAGLPRPVIRELAEPALAPVMAEERPHRATHAA</sequence>
<dbReference type="EMBL" id="BART01007354">
    <property type="protein sequence ID" value="GAG56672.1"/>
    <property type="molecule type" value="Genomic_DNA"/>
</dbReference>
<comment type="caution">
    <text evidence="8">The sequence shown here is derived from an EMBL/GenBank/DDBJ whole genome shotgun (WGS) entry which is preliminary data.</text>
</comment>
<dbReference type="PANTHER" id="PTHR45754">
    <property type="entry name" value="METHYLENETETRAHYDROFOLATE REDUCTASE"/>
    <property type="match status" value="1"/>
</dbReference>
<reference evidence="8" key="1">
    <citation type="journal article" date="2014" name="Front. Microbiol.">
        <title>High frequency of phylogenetically diverse reductive dehalogenase-homologous genes in deep subseafloor sedimentary metagenomes.</title>
        <authorList>
            <person name="Kawai M."/>
            <person name="Futagami T."/>
            <person name="Toyoda A."/>
            <person name="Takaki Y."/>
            <person name="Nishi S."/>
            <person name="Hori S."/>
            <person name="Arai W."/>
            <person name="Tsubouchi T."/>
            <person name="Morono Y."/>
            <person name="Uchiyama I."/>
            <person name="Ito T."/>
            <person name="Fujiyama A."/>
            <person name="Inagaki F."/>
            <person name="Takami H."/>
        </authorList>
    </citation>
    <scope>NUCLEOTIDE SEQUENCE</scope>
    <source>
        <strain evidence="8">Expedition CK06-06</strain>
    </source>
</reference>
<evidence type="ECO:0000256" key="2">
    <source>
        <dbReference type="ARBA" id="ARBA00004777"/>
    </source>
</evidence>
<evidence type="ECO:0000313" key="8">
    <source>
        <dbReference type="EMBL" id="GAG56672.1"/>
    </source>
</evidence>
<dbReference type="AlphaFoldDB" id="X0ZEQ4"/>
<dbReference type="UniPathway" id="UPA00193"/>
<evidence type="ECO:0000256" key="3">
    <source>
        <dbReference type="ARBA" id="ARBA00006743"/>
    </source>
</evidence>
<dbReference type="GO" id="GO:0035999">
    <property type="term" value="P:tetrahydrofolate interconversion"/>
    <property type="evidence" value="ECO:0007669"/>
    <property type="project" value="UniProtKB-UniPathway"/>
</dbReference>
<organism evidence="8">
    <name type="scientific">marine sediment metagenome</name>
    <dbReference type="NCBI Taxonomy" id="412755"/>
    <lineage>
        <taxon>unclassified sequences</taxon>
        <taxon>metagenomes</taxon>
        <taxon>ecological metagenomes</taxon>
    </lineage>
</organism>
<dbReference type="InterPro" id="IPR022026">
    <property type="entry name" value="DUF5981"/>
</dbReference>
<dbReference type="Gene3D" id="3.20.20.220">
    <property type="match status" value="1"/>
</dbReference>
<comment type="pathway">
    <text evidence="2">One-carbon metabolism; tetrahydrofolate interconversion.</text>
</comment>
<name>X0ZEQ4_9ZZZZ</name>